<proteinExistence type="inferred from homology"/>
<dbReference type="GO" id="GO:0005524">
    <property type="term" value="F:ATP binding"/>
    <property type="evidence" value="ECO:0007669"/>
    <property type="project" value="UniProtKB-KW"/>
</dbReference>
<comment type="subcellular location">
    <subcellularLocation>
        <location evidence="1">Cell membrane</location>
        <topology evidence="1">Multi-pass membrane protein</topology>
    </subcellularLocation>
</comment>
<dbReference type="Pfam" id="PF00005">
    <property type="entry name" value="ABC_tran"/>
    <property type="match status" value="1"/>
</dbReference>
<dbReference type="SUPFAM" id="SSF52540">
    <property type="entry name" value="P-loop containing nucleoside triphosphate hydrolases"/>
    <property type="match status" value="1"/>
</dbReference>
<reference evidence="13 14" key="1">
    <citation type="submission" date="2019-06" db="EMBL/GenBank/DDBJ databases">
        <title>Genome sequence analysis of &gt;100 Bacillus licheniformis strains suggests intrinsic resistance to this species.</title>
        <authorList>
            <person name="Wels M."/>
            <person name="Siezen R.J."/>
            <person name="Johansen E."/>
            <person name="Stuer-Lauridsen B."/>
            <person name="Bjerre K."/>
            <person name="Nielsen B.K.K."/>
        </authorList>
    </citation>
    <scope>NUCLEOTIDE SEQUENCE [LARGE SCALE GENOMIC DNA]</scope>
    <source>
        <strain evidence="13 14">BAC-16736</strain>
    </source>
</reference>
<feature type="domain" description="ABC transmembrane type-1" evidence="12">
    <location>
        <begin position="42"/>
        <end position="330"/>
    </location>
</feature>
<protein>
    <submittedName>
        <fullName evidence="13">Putative ABC transporter ATP-binding protein</fullName>
    </submittedName>
</protein>
<dbReference type="GO" id="GO:0005886">
    <property type="term" value="C:plasma membrane"/>
    <property type="evidence" value="ECO:0007669"/>
    <property type="project" value="UniProtKB-SubCell"/>
</dbReference>
<gene>
    <name evidence="13" type="ORF">CHCC16736_2181</name>
</gene>
<dbReference type="Gene3D" id="3.40.50.300">
    <property type="entry name" value="P-loop containing nucleotide triphosphate hydrolases"/>
    <property type="match status" value="1"/>
</dbReference>
<dbReference type="InterPro" id="IPR039421">
    <property type="entry name" value="Type_1_exporter"/>
</dbReference>
<dbReference type="InterPro" id="IPR003439">
    <property type="entry name" value="ABC_transporter-like_ATP-bd"/>
</dbReference>
<dbReference type="GO" id="GO:0015421">
    <property type="term" value="F:ABC-type oligopeptide transporter activity"/>
    <property type="evidence" value="ECO:0007669"/>
    <property type="project" value="TreeGrafter"/>
</dbReference>
<sequence length="607" mass="67263">MSQQPKHHGSIPKGMHKTKPKEFKKTLLRLARYLKPRTFQLVLVVFAAILATLFNVISPKLLGDATSSLFASFTEGTGVQFGFLGRITLILAGLYLLSALFTFLQHYLMAGVAQKTIYEMRQEVNEKLTRLPLKYYDKHSHGDTLSRAVNDIDNINTSLQQALTQMITSVITIVGIIVMMLLISPVLTLVVFITVPLSMLAVRFIASFSQKHFAAQQKELGDINGHVEEMFTGHQEVKAFGHEEKAIQQFDEVNERLYQSGWKAQFISGLMMPMMTFIGNLGYVFVSITGGIFVLNGTLLIGGVQAFIQYTQQFSQPLVQAAGIANTIQSAIASAERVFSLLDEEEETGETPASIDTGKLKGDVSFEHVAFGYDKNVPVIRDLSLHAKEGQTIAIVGPTGAGKTTIINLLMRFYELNKGSIKVGGTDISELSREQARSMFAMVLQDTWLFNGTIRENIAYGREGATEEDIIRAAKGAYADDFIRTLPDGYDTVLGEDAQNISQGQRQLLTIARAILADPKILILDEATSSVDTRTEMNIQKAMNKLMANRTSFVIAHRLSTIKDADMILVMKNGDIIEKGSHEELLRKNGFYADLYNSQFSREEAVS</sequence>
<keyword evidence="8 10" id="KW-1133">Transmembrane helix</keyword>
<dbReference type="Pfam" id="PF00664">
    <property type="entry name" value="ABC_membrane"/>
    <property type="match status" value="1"/>
</dbReference>
<dbReference type="PANTHER" id="PTHR43394:SF1">
    <property type="entry name" value="ATP-BINDING CASSETTE SUB-FAMILY B MEMBER 10, MITOCHONDRIAL"/>
    <property type="match status" value="1"/>
</dbReference>
<keyword evidence="4" id="KW-1003">Cell membrane</keyword>
<dbReference type="InterPro" id="IPR036640">
    <property type="entry name" value="ABC1_TM_sf"/>
</dbReference>
<dbReference type="InterPro" id="IPR011527">
    <property type="entry name" value="ABC1_TM_dom"/>
</dbReference>
<feature type="transmembrane region" description="Helical" evidence="10">
    <location>
        <begin position="189"/>
        <end position="208"/>
    </location>
</feature>
<feature type="transmembrane region" description="Helical" evidence="10">
    <location>
        <begin position="281"/>
        <end position="308"/>
    </location>
</feature>
<dbReference type="EMBL" id="NILC01000033">
    <property type="protein sequence ID" value="TWL20897.1"/>
    <property type="molecule type" value="Genomic_DNA"/>
</dbReference>
<dbReference type="FunFam" id="1.20.1560.10:FF:000011">
    <property type="entry name" value="Multidrug ABC transporter ATP-binding protein"/>
    <property type="match status" value="1"/>
</dbReference>
<accession>A0A8B5Y613</accession>
<evidence type="ECO:0000259" key="12">
    <source>
        <dbReference type="PROSITE" id="PS50929"/>
    </source>
</evidence>
<organism evidence="13 14">
    <name type="scientific">Bacillus licheniformis</name>
    <dbReference type="NCBI Taxonomy" id="1402"/>
    <lineage>
        <taxon>Bacteria</taxon>
        <taxon>Bacillati</taxon>
        <taxon>Bacillota</taxon>
        <taxon>Bacilli</taxon>
        <taxon>Bacillales</taxon>
        <taxon>Bacillaceae</taxon>
        <taxon>Bacillus</taxon>
    </lineage>
</organism>
<dbReference type="PROSITE" id="PS00211">
    <property type="entry name" value="ABC_TRANSPORTER_1"/>
    <property type="match status" value="1"/>
</dbReference>
<dbReference type="SMART" id="SM00382">
    <property type="entry name" value="AAA"/>
    <property type="match status" value="1"/>
</dbReference>
<keyword evidence="5 10" id="KW-0812">Transmembrane</keyword>
<feature type="transmembrane region" description="Helical" evidence="10">
    <location>
        <begin position="39"/>
        <end position="58"/>
    </location>
</feature>
<feature type="domain" description="ABC transporter" evidence="11">
    <location>
        <begin position="364"/>
        <end position="598"/>
    </location>
</feature>
<dbReference type="PROSITE" id="PS50893">
    <property type="entry name" value="ABC_TRANSPORTER_2"/>
    <property type="match status" value="1"/>
</dbReference>
<evidence type="ECO:0000256" key="6">
    <source>
        <dbReference type="ARBA" id="ARBA00022741"/>
    </source>
</evidence>
<dbReference type="CDD" id="cd03254">
    <property type="entry name" value="ABCC_Glucan_exporter_like"/>
    <property type="match status" value="1"/>
</dbReference>
<feature type="transmembrane region" description="Helical" evidence="10">
    <location>
        <begin position="162"/>
        <end position="183"/>
    </location>
</feature>
<evidence type="ECO:0000256" key="5">
    <source>
        <dbReference type="ARBA" id="ARBA00022692"/>
    </source>
</evidence>
<evidence type="ECO:0000256" key="3">
    <source>
        <dbReference type="ARBA" id="ARBA00022448"/>
    </source>
</evidence>
<evidence type="ECO:0000256" key="1">
    <source>
        <dbReference type="ARBA" id="ARBA00004651"/>
    </source>
</evidence>
<evidence type="ECO:0000256" key="4">
    <source>
        <dbReference type="ARBA" id="ARBA00022475"/>
    </source>
</evidence>
<evidence type="ECO:0000256" key="7">
    <source>
        <dbReference type="ARBA" id="ARBA00022840"/>
    </source>
</evidence>
<feature type="transmembrane region" description="Helical" evidence="10">
    <location>
        <begin position="78"/>
        <end position="104"/>
    </location>
</feature>
<dbReference type="PANTHER" id="PTHR43394">
    <property type="entry name" value="ATP-DEPENDENT PERMEASE MDL1, MITOCHONDRIAL"/>
    <property type="match status" value="1"/>
</dbReference>
<dbReference type="InterPro" id="IPR003593">
    <property type="entry name" value="AAA+_ATPase"/>
</dbReference>
<evidence type="ECO:0000256" key="9">
    <source>
        <dbReference type="ARBA" id="ARBA00023136"/>
    </source>
</evidence>
<dbReference type="GO" id="GO:0016887">
    <property type="term" value="F:ATP hydrolysis activity"/>
    <property type="evidence" value="ECO:0007669"/>
    <property type="project" value="InterPro"/>
</dbReference>
<dbReference type="CDD" id="cd18547">
    <property type="entry name" value="ABC_6TM_Tm288_like"/>
    <property type="match status" value="1"/>
</dbReference>
<name>A0A8B5Y613_BACLI</name>
<dbReference type="Proteomes" id="UP000435910">
    <property type="component" value="Unassembled WGS sequence"/>
</dbReference>
<evidence type="ECO:0000256" key="8">
    <source>
        <dbReference type="ARBA" id="ARBA00022989"/>
    </source>
</evidence>
<dbReference type="InterPro" id="IPR027417">
    <property type="entry name" value="P-loop_NTPase"/>
</dbReference>
<dbReference type="PROSITE" id="PS50929">
    <property type="entry name" value="ABC_TM1F"/>
    <property type="match status" value="1"/>
</dbReference>
<keyword evidence="3" id="KW-0813">Transport</keyword>
<dbReference type="FunFam" id="3.40.50.300:FF:000287">
    <property type="entry name" value="Multidrug ABC transporter ATP-binding protein"/>
    <property type="match status" value="1"/>
</dbReference>
<evidence type="ECO:0000313" key="14">
    <source>
        <dbReference type="Proteomes" id="UP000435910"/>
    </source>
</evidence>
<keyword evidence="7 13" id="KW-0067">ATP-binding</keyword>
<keyword evidence="6" id="KW-0547">Nucleotide-binding</keyword>
<evidence type="ECO:0000256" key="10">
    <source>
        <dbReference type="SAM" id="Phobius"/>
    </source>
</evidence>
<evidence type="ECO:0000313" key="13">
    <source>
        <dbReference type="EMBL" id="TWL20897.1"/>
    </source>
</evidence>
<dbReference type="AlphaFoldDB" id="A0A8B5Y613"/>
<evidence type="ECO:0000259" key="11">
    <source>
        <dbReference type="PROSITE" id="PS50893"/>
    </source>
</evidence>
<dbReference type="InterPro" id="IPR017871">
    <property type="entry name" value="ABC_transporter-like_CS"/>
</dbReference>
<dbReference type="Gene3D" id="1.20.1560.10">
    <property type="entry name" value="ABC transporter type 1, transmembrane domain"/>
    <property type="match status" value="1"/>
</dbReference>
<keyword evidence="9 10" id="KW-0472">Membrane</keyword>
<comment type="caution">
    <text evidence="13">The sequence shown here is derived from an EMBL/GenBank/DDBJ whole genome shotgun (WGS) entry which is preliminary data.</text>
</comment>
<dbReference type="RefSeq" id="WP_061565883.1">
    <property type="nucleotide sequence ID" value="NZ_CAMFKN010000002.1"/>
</dbReference>
<evidence type="ECO:0000256" key="2">
    <source>
        <dbReference type="ARBA" id="ARBA00005417"/>
    </source>
</evidence>
<dbReference type="SUPFAM" id="SSF90123">
    <property type="entry name" value="ABC transporter transmembrane region"/>
    <property type="match status" value="1"/>
</dbReference>
<comment type="similarity">
    <text evidence="2">Belongs to the ABC transporter superfamily.</text>
</comment>